<dbReference type="HOGENOM" id="CLU_3083130_0_0_10"/>
<keyword evidence="2" id="KW-1185">Reference proteome</keyword>
<dbReference type="KEGG" id="pgi:PG_0007"/>
<dbReference type="Proteomes" id="UP000000588">
    <property type="component" value="Chromosome"/>
</dbReference>
<dbReference type="AlphaFoldDB" id="Q7MXY5"/>
<organism evidence="1 2">
    <name type="scientific">Porphyromonas gingivalis (strain ATCC BAA-308 / W83)</name>
    <dbReference type="NCBI Taxonomy" id="242619"/>
    <lineage>
        <taxon>Bacteria</taxon>
        <taxon>Pseudomonadati</taxon>
        <taxon>Bacteroidota</taxon>
        <taxon>Bacteroidia</taxon>
        <taxon>Bacteroidales</taxon>
        <taxon>Porphyromonadaceae</taxon>
        <taxon>Porphyromonas</taxon>
    </lineage>
</organism>
<proteinExistence type="predicted"/>
<name>Q7MXY5_PORGI</name>
<accession>Q7MXY5</accession>
<evidence type="ECO:0000313" key="2">
    <source>
        <dbReference type="Proteomes" id="UP000000588"/>
    </source>
</evidence>
<sequence>MEPIRKNSRATFFGASKWKIHEPKPSGGGSPFSVMNMDEMPQRMWWREGCNI</sequence>
<protein>
    <submittedName>
        <fullName evidence="1">Uncharacterized protein</fullName>
    </submittedName>
</protein>
<reference evidence="1 2" key="1">
    <citation type="journal article" date="2003" name="J. Bacteriol.">
        <title>Complete genome sequence of the oral pathogenic bacterium Porphyromonas gingivalis strain W83.</title>
        <authorList>
            <person name="Nelson K."/>
            <person name="Fleishmann R."/>
            <person name="DeBoy R."/>
            <person name="Paulsen I."/>
            <person name="Fouts D."/>
            <person name="Eisen J."/>
            <person name="Daugherty S."/>
            <person name="Dodson R."/>
            <person name="Durkin A."/>
            <person name="Gwinn M."/>
            <person name="Haft D."/>
            <person name="Kolonay J."/>
            <person name="Nelson W."/>
            <person name="White O."/>
            <person name="Mason T."/>
            <person name="Tallon L."/>
            <person name="Gray J."/>
            <person name="Granger D."/>
            <person name="Tettelin H."/>
            <person name="Dong H."/>
            <person name="Galvin J."/>
            <person name="Duncan M."/>
            <person name="Dewhirst F."/>
            <person name="Fraser C."/>
        </authorList>
    </citation>
    <scope>NUCLEOTIDE SEQUENCE [LARGE SCALE GENOMIC DNA]</scope>
    <source>
        <strain evidence="2">ATCC BAA-308 / W83</strain>
    </source>
</reference>
<dbReference type="EMBL" id="AE015924">
    <property type="protein sequence ID" value="AAQ65265.1"/>
    <property type="molecule type" value="Genomic_DNA"/>
</dbReference>
<gene>
    <name evidence="1" type="ordered locus">PG_0007</name>
</gene>
<evidence type="ECO:0000313" key="1">
    <source>
        <dbReference type="EMBL" id="AAQ65265.1"/>
    </source>
</evidence>
<dbReference type="EnsemblBacteria" id="AAQ65265">
    <property type="protein sequence ID" value="AAQ65265"/>
    <property type="gene ID" value="PG_0007"/>
</dbReference>